<evidence type="ECO:0000313" key="9">
    <source>
        <dbReference type="EMBL" id="OIW03700.1"/>
    </source>
</evidence>
<dbReference type="PANTHER" id="PTHR13815:SF7">
    <property type="entry name" value="GOLGIN SUBFAMILY A MEMBER 5"/>
    <property type="match status" value="1"/>
</dbReference>
<comment type="subcellular location">
    <subcellularLocation>
        <location evidence="1">Golgi apparatus membrane</location>
        <topology evidence="1">Single-pass membrane protein</topology>
    </subcellularLocation>
</comment>
<keyword evidence="4" id="KW-0333">Golgi apparatus</keyword>
<evidence type="ECO:0000313" key="10">
    <source>
        <dbReference type="Proteomes" id="UP000188354"/>
    </source>
</evidence>
<evidence type="ECO:0000256" key="2">
    <source>
        <dbReference type="ARBA" id="ARBA00022692"/>
    </source>
</evidence>
<sequence length="430" mass="48539">MGKVLTARGQNQNLRYSHSHHFYPYSKGNIQAFYLHQTRLLEFLQAQKGLSKPSTIISDSTDTTRDKIGTPAAPVDVSTPTEKVNFIAENDGSASISTIQPYQEQKLTDSASPLLGTSLSNILAEDTGKHENNDAEVLAIDTDVEVATDFAPNSDAIPNYSDVKPESIVNRTNQEDHKTDISPKKVQDQLDEVCAGLSSRLQEYKSENAQLEELLIADFAERELSKPCEARIKQLQKDLSESKREVTRVESNLAEAVAAKNGEIEALLSSMEAVKRQTALSEGNLASMQASIESMMRNRELSETRMMQRIADERTSKATELEQKVALLEMQAWQEEVEHARQGQREAENKLSSLEAEMQKLRVEMAVMKRDAEHYSRQYYKQTQLETMVSEKAATEFQLEKEIKRLQEAQVCVHLFLMYLLHRLQVNILS</sequence>
<feature type="coiled-coil region" evidence="7">
    <location>
        <begin position="194"/>
        <end position="259"/>
    </location>
</feature>
<dbReference type="EMBL" id="CM007370">
    <property type="protein sequence ID" value="OIW03700.1"/>
    <property type="molecule type" value="Genomic_DNA"/>
</dbReference>
<gene>
    <name evidence="9" type="ORF">TanjilG_29735</name>
</gene>
<dbReference type="Proteomes" id="UP000188354">
    <property type="component" value="Chromosome LG10"/>
</dbReference>
<dbReference type="GO" id="GO:0000139">
    <property type="term" value="C:Golgi membrane"/>
    <property type="evidence" value="ECO:0007669"/>
    <property type="project" value="UniProtKB-SubCell"/>
</dbReference>
<dbReference type="PANTHER" id="PTHR13815">
    <property type="entry name" value="GOLGIN-84"/>
    <property type="match status" value="1"/>
</dbReference>
<organism evidence="9 10">
    <name type="scientific">Lupinus angustifolius</name>
    <name type="common">Narrow-leaved blue lupine</name>
    <dbReference type="NCBI Taxonomy" id="3871"/>
    <lineage>
        <taxon>Eukaryota</taxon>
        <taxon>Viridiplantae</taxon>
        <taxon>Streptophyta</taxon>
        <taxon>Embryophyta</taxon>
        <taxon>Tracheophyta</taxon>
        <taxon>Spermatophyta</taxon>
        <taxon>Magnoliopsida</taxon>
        <taxon>eudicotyledons</taxon>
        <taxon>Gunneridae</taxon>
        <taxon>Pentapetalae</taxon>
        <taxon>rosids</taxon>
        <taxon>fabids</taxon>
        <taxon>Fabales</taxon>
        <taxon>Fabaceae</taxon>
        <taxon>Papilionoideae</taxon>
        <taxon>50 kb inversion clade</taxon>
        <taxon>genistoids sensu lato</taxon>
        <taxon>core genistoids</taxon>
        <taxon>Genisteae</taxon>
        <taxon>Lupinus</taxon>
    </lineage>
</organism>
<keyword evidence="5 7" id="KW-0175">Coiled coil</keyword>
<keyword evidence="10" id="KW-1185">Reference proteome</keyword>
<protein>
    <recommendedName>
        <fullName evidence="11">Golgin candidate 1</fullName>
    </recommendedName>
</protein>
<name>A0A1J7GTF5_LUPAN</name>
<reference evidence="9 10" key="1">
    <citation type="journal article" date="2017" name="Plant Biotechnol. J.">
        <title>A comprehensive draft genome sequence for lupin (Lupinus angustifolius), an emerging health food: insights into plant-microbe interactions and legume evolution.</title>
        <authorList>
            <person name="Hane J.K."/>
            <person name="Ming Y."/>
            <person name="Kamphuis L.G."/>
            <person name="Nelson M.N."/>
            <person name="Garg G."/>
            <person name="Atkins C.A."/>
            <person name="Bayer P.E."/>
            <person name="Bravo A."/>
            <person name="Bringans S."/>
            <person name="Cannon S."/>
            <person name="Edwards D."/>
            <person name="Foley R."/>
            <person name="Gao L.L."/>
            <person name="Harrison M.J."/>
            <person name="Huang W."/>
            <person name="Hurgobin B."/>
            <person name="Li S."/>
            <person name="Liu C.W."/>
            <person name="McGrath A."/>
            <person name="Morahan G."/>
            <person name="Murray J."/>
            <person name="Weller J."/>
            <person name="Jian J."/>
            <person name="Singh K.B."/>
        </authorList>
    </citation>
    <scope>NUCLEOTIDE SEQUENCE [LARGE SCALE GENOMIC DNA]</scope>
    <source>
        <strain evidence="10">cv. Tanjil</strain>
        <tissue evidence="9">Whole plant</tissue>
    </source>
</reference>
<evidence type="ECO:0000256" key="3">
    <source>
        <dbReference type="ARBA" id="ARBA00022989"/>
    </source>
</evidence>
<proteinExistence type="predicted"/>
<keyword evidence="3" id="KW-1133">Transmembrane helix</keyword>
<evidence type="ECO:0000256" key="8">
    <source>
        <dbReference type="SAM" id="MobiDB-lite"/>
    </source>
</evidence>
<accession>A0A1J7GTF5</accession>
<evidence type="ECO:0000256" key="5">
    <source>
        <dbReference type="ARBA" id="ARBA00023054"/>
    </source>
</evidence>
<dbReference type="GO" id="GO:0007030">
    <property type="term" value="P:Golgi organization"/>
    <property type="evidence" value="ECO:0007669"/>
    <property type="project" value="InterPro"/>
</dbReference>
<dbReference type="STRING" id="3871.A0A1J7GTF5"/>
<dbReference type="Gramene" id="OIW03700">
    <property type="protein sequence ID" value="OIW03700"/>
    <property type="gene ID" value="TanjilG_29735"/>
</dbReference>
<feature type="coiled-coil region" evidence="7">
    <location>
        <begin position="311"/>
        <end position="378"/>
    </location>
</feature>
<evidence type="ECO:0000256" key="7">
    <source>
        <dbReference type="SAM" id="Coils"/>
    </source>
</evidence>
<evidence type="ECO:0000256" key="4">
    <source>
        <dbReference type="ARBA" id="ARBA00023034"/>
    </source>
</evidence>
<evidence type="ECO:0000256" key="1">
    <source>
        <dbReference type="ARBA" id="ARBA00004194"/>
    </source>
</evidence>
<keyword evidence="6" id="KW-0472">Membrane</keyword>
<evidence type="ECO:0000256" key="6">
    <source>
        <dbReference type="ARBA" id="ARBA00023136"/>
    </source>
</evidence>
<evidence type="ECO:0008006" key="11">
    <source>
        <dbReference type="Google" id="ProtNLM"/>
    </source>
</evidence>
<dbReference type="InterPro" id="IPR019177">
    <property type="entry name" value="Golgin_subfamily_A_member_5"/>
</dbReference>
<dbReference type="GO" id="GO:0000301">
    <property type="term" value="P:retrograde transport, vesicle recycling within Golgi"/>
    <property type="evidence" value="ECO:0007669"/>
    <property type="project" value="TreeGrafter"/>
</dbReference>
<keyword evidence="2" id="KW-0812">Transmembrane</keyword>
<dbReference type="AlphaFoldDB" id="A0A1J7GTF5"/>
<dbReference type="GO" id="GO:0031985">
    <property type="term" value="C:Golgi cisterna"/>
    <property type="evidence" value="ECO:0007669"/>
    <property type="project" value="TreeGrafter"/>
</dbReference>
<feature type="region of interest" description="Disordered" evidence="8">
    <location>
        <begin position="55"/>
        <end position="76"/>
    </location>
</feature>